<gene>
    <name evidence="5" type="ORF">P3W55_14925</name>
</gene>
<dbReference type="SMART" id="SM00345">
    <property type="entry name" value="HTH_GNTR"/>
    <property type="match status" value="1"/>
</dbReference>
<dbReference type="InterPro" id="IPR008920">
    <property type="entry name" value="TF_FadR/GntR_C"/>
</dbReference>
<feature type="domain" description="HTH gntR-type" evidence="4">
    <location>
        <begin position="25"/>
        <end position="95"/>
    </location>
</feature>
<evidence type="ECO:0000256" key="1">
    <source>
        <dbReference type="ARBA" id="ARBA00023015"/>
    </source>
</evidence>
<evidence type="ECO:0000259" key="4">
    <source>
        <dbReference type="PROSITE" id="PS50949"/>
    </source>
</evidence>
<dbReference type="InterPro" id="IPR036388">
    <property type="entry name" value="WH-like_DNA-bd_sf"/>
</dbReference>
<keyword evidence="1" id="KW-0805">Transcription regulation</keyword>
<dbReference type="EMBL" id="JARJLR010000246">
    <property type="protein sequence ID" value="MDF3843003.1"/>
    <property type="molecule type" value="Genomic_DNA"/>
</dbReference>
<dbReference type="SUPFAM" id="SSF46785">
    <property type="entry name" value="Winged helix' DNA-binding domain"/>
    <property type="match status" value="1"/>
</dbReference>
<dbReference type="Gene3D" id="1.10.10.10">
    <property type="entry name" value="Winged helix-like DNA-binding domain superfamily/Winged helix DNA-binding domain"/>
    <property type="match status" value="1"/>
</dbReference>
<organism evidence="5 6">
    <name type="scientific">Pseudomonas citronellolis</name>
    <dbReference type="NCBI Taxonomy" id="53408"/>
    <lineage>
        <taxon>Bacteria</taxon>
        <taxon>Pseudomonadati</taxon>
        <taxon>Pseudomonadota</taxon>
        <taxon>Gammaproteobacteria</taxon>
        <taxon>Pseudomonadales</taxon>
        <taxon>Pseudomonadaceae</taxon>
        <taxon>Pseudomonas</taxon>
    </lineage>
</organism>
<protein>
    <submittedName>
        <fullName evidence="5">GntR family transcriptional regulator</fullName>
    </submittedName>
</protein>
<keyword evidence="2" id="KW-0238">DNA-binding</keyword>
<evidence type="ECO:0000313" key="5">
    <source>
        <dbReference type="EMBL" id="MDF3843003.1"/>
    </source>
</evidence>
<name>A0AAW6P9F5_9PSED</name>
<dbReference type="CDD" id="cd07377">
    <property type="entry name" value="WHTH_GntR"/>
    <property type="match status" value="1"/>
</dbReference>
<evidence type="ECO:0000313" key="6">
    <source>
        <dbReference type="Proteomes" id="UP001220662"/>
    </source>
</evidence>
<evidence type="ECO:0000256" key="3">
    <source>
        <dbReference type="ARBA" id="ARBA00023163"/>
    </source>
</evidence>
<comment type="caution">
    <text evidence="5">The sequence shown here is derived from an EMBL/GenBank/DDBJ whole genome shotgun (WGS) entry which is preliminary data.</text>
</comment>
<dbReference type="PRINTS" id="PR00035">
    <property type="entry name" value="HTHGNTR"/>
</dbReference>
<dbReference type="Gene3D" id="1.20.120.530">
    <property type="entry name" value="GntR ligand-binding domain-like"/>
    <property type="match status" value="1"/>
</dbReference>
<dbReference type="RefSeq" id="WP_276214857.1">
    <property type="nucleotide sequence ID" value="NZ_JARJLR010000246.1"/>
</dbReference>
<dbReference type="Proteomes" id="UP001220662">
    <property type="component" value="Unassembled WGS sequence"/>
</dbReference>
<proteinExistence type="predicted"/>
<keyword evidence="3" id="KW-0804">Transcription</keyword>
<dbReference type="AlphaFoldDB" id="A0AAW6P9F5"/>
<dbReference type="PROSITE" id="PS50949">
    <property type="entry name" value="HTH_GNTR"/>
    <property type="match status" value="1"/>
</dbReference>
<sequence length="269" mass="30171">MSDIKEFPGISRGAAGERRQALYIPKAPQIVAAHIKKQIVNGELREGDVLQAEGRLMEEFGVSRPTIREAFRILEAEALITVARGAKGGAIVHAPNPALIASYALMVLQAEGTTVHEVYEARMAFEPSAVRFVVEHASTVAPAVLRQVVEEERQVIDDPKAFAYGLARFQRMLVELSGNKPLIHLWAAMHEVVERHQAMVISMKRRGGHEMAMMAAVTGLRSQERLIQLIERRDIDQAEAHWRRHLSRANRVWVSGFEDLRISELFKDS</sequence>
<dbReference type="GO" id="GO:0003700">
    <property type="term" value="F:DNA-binding transcription factor activity"/>
    <property type="evidence" value="ECO:0007669"/>
    <property type="project" value="InterPro"/>
</dbReference>
<dbReference type="InterPro" id="IPR000524">
    <property type="entry name" value="Tscrpt_reg_HTH_GntR"/>
</dbReference>
<reference evidence="5" key="1">
    <citation type="submission" date="2023-03" db="EMBL/GenBank/DDBJ databases">
        <title>Draft assemblies of triclosan tolerant bacteria isolated from returned activated sludge.</title>
        <authorList>
            <person name="Van Hamelsveld S."/>
        </authorList>
    </citation>
    <scope>NUCLEOTIDE SEQUENCE</scope>
    <source>
        <strain evidence="5">GW210015_S63</strain>
    </source>
</reference>
<dbReference type="PANTHER" id="PTHR43537:SF5">
    <property type="entry name" value="UXU OPERON TRANSCRIPTIONAL REGULATOR"/>
    <property type="match status" value="1"/>
</dbReference>
<evidence type="ECO:0000256" key="2">
    <source>
        <dbReference type="ARBA" id="ARBA00023125"/>
    </source>
</evidence>
<dbReference type="Pfam" id="PF07729">
    <property type="entry name" value="FCD"/>
    <property type="match status" value="1"/>
</dbReference>
<dbReference type="Pfam" id="PF00392">
    <property type="entry name" value="GntR"/>
    <property type="match status" value="1"/>
</dbReference>
<dbReference type="InterPro" id="IPR011711">
    <property type="entry name" value="GntR_C"/>
</dbReference>
<dbReference type="SMART" id="SM00895">
    <property type="entry name" value="FCD"/>
    <property type="match status" value="1"/>
</dbReference>
<dbReference type="GO" id="GO:0003677">
    <property type="term" value="F:DNA binding"/>
    <property type="evidence" value="ECO:0007669"/>
    <property type="project" value="UniProtKB-KW"/>
</dbReference>
<accession>A0AAW6P9F5</accession>
<dbReference type="InterPro" id="IPR036390">
    <property type="entry name" value="WH_DNA-bd_sf"/>
</dbReference>
<dbReference type="SUPFAM" id="SSF48008">
    <property type="entry name" value="GntR ligand-binding domain-like"/>
    <property type="match status" value="1"/>
</dbReference>
<dbReference type="PANTHER" id="PTHR43537">
    <property type="entry name" value="TRANSCRIPTIONAL REGULATOR, GNTR FAMILY"/>
    <property type="match status" value="1"/>
</dbReference>